<dbReference type="EMBL" id="CP144747">
    <property type="protein sequence ID" value="WVZ66886.1"/>
    <property type="molecule type" value="Genomic_DNA"/>
</dbReference>
<sequence>RSRHSKTGVIRELSVSWLGFLWWNLSTQATSPSTARRLWRFREFRDAGTAHFHRDAHRSR</sequence>
<feature type="non-terminal residue" evidence="1">
    <location>
        <position position="1"/>
    </location>
</feature>
<dbReference type="Proteomes" id="UP001341281">
    <property type="component" value="Chromosome 03"/>
</dbReference>
<proteinExistence type="predicted"/>
<evidence type="ECO:0000313" key="1">
    <source>
        <dbReference type="EMBL" id="WVZ66886.1"/>
    </source>
</evidence>
<evidence type="ECO:0000313" key="2">
    <source>
        <dbReference type="Proteomes" id="UP001341281"/>
    </source>
</evidence>
<keyword evidence="2" id="KW-1185">Reference proteome</keyword>
<reference evidence="1 2" key="1">
    <citation type="submission" date="2024-02" db="EMBL/GenBank/DDBJ databases">
        <title>High-quality chromosome-scale genome assembly of Pensacola bahiagrass (Paspalum notatum Flugge var. saurae).</title>
        <authorList>
            <person name="Vega J.M."/>
            <person name="Podio M."/>
            <person name="Orjuela J."/>
            <person name="Siena L.A."/>
            <person name="Pessino S.C."/>
            <person name="Combes M.C."/>
            <person name="Mariac C."/>
            <person name="Albertini E."/>
            <person name="Pupilli F."/>
            <person name="Ortiz J.P.A."/>
            <person name="Leblanc O."/>
        </authorList>
    </citation>
    <scope>NUCLEOTIDE SEQUENCE [LARGE SCALE GENOMIC DNA]</scope>
    <source>
        <strain evidence="1">R1</strain>
        <tissue evidence="1">Leaf</tissue>
    </source>
</reference>
<name>A0AAQ3T5E5_PASNO</name>
<dbReference type="AlphaFoldDB" id="A0AAQ3T5E5"/>
<gene>
    <name evidence="1" type="ORF">U9M48_016046</name>
</gene>
<feature type="non-terminal residue" evidence="1">
    <location>
        <position position="60"/>
    </location>
</feature>
<organism evidence="1 2">
    <name type="scientific">Paspalum notatum var. saurae</name>
    <dbReference type="NCBI Taxonomy" id="547442"/>
    <lineage>
        <taxon>Eukaryota</taxon>
        <taxon>Viridiplantae</taxon>
        <taxon>Streptophyta</taxon>
        <taxon>Embryophyta</taxon>
        <taxon>Tracheophyta</taxon>
        <taxon>Spermatophyta</taxon>
        <taxon>Magnoliopsida</taxon>
        <taxon>Liliopsida</taxon>
        <taxon>Poales</taxon>
        <taxon>Poaceae</taxon>
        <taxon>PACMAD clade</taxon>
        <taxon>Panicoideae</taxon>
        <taxon>Andropogonodae</taxon>
        <taxon>Paspaleae</taxon>
        <taxon>Paspalinae</taxon>
        <taxon>Paspalum</taxon>
    </lineage>
</organism>
<protein>
    <submittedName>
        <fullName evidence="1">Uncharacterized protein</fullName>
    </submittedName>
</protein>
<accession>A0AAQ3T5E5</accession>